<organism evidence="2 3">
    <name type="scientific">Deinococcus aquaticus</name>
    <dbReference type="NCBI Taxonomy" id="328692"/>
    <lineage>
        <taxon>Bacteria</taxon>
        <taxon>Thermotogati</taxon>
        <taxon>Deinococcota</taxon>
        <taxon>Deinococci</taxon>
        <taxon>Deinococcales</taxon>
        <taxon>Deinococcaceae</taxon>
        <taxon>Deinococcus</taxon>
    </lineage>
</organism>
<feature type="domain" description="YdhG-like" evidence="1">
    <location>
        <begin position="16"/>
        <end position="121"/>
    </location>
</feature>
<evidence type="ECO:0000259" key="1">
    <source>
        <dbReference type="Pfam" id="PF08818"/>
    </source>
</evidence>
<dbReference type="Proteomes" id="UP001217044">
    <property type="component" value="Chromosome"/>
</dbReference>
<protein>
    <submittedName>
        <fullName evidence="2">DUF1801 domain-containing protein</fullName>
    </submittedName>
</protein>
<accession>A0ABY7V260</accession>
<name>A0ABY7V260_9DEIO</name>
<dbReference type="RefSeq" id="WP_273989574.1">
    <property type="nucleotide sequence ID" value="NZ_BAABQT010000006.1"/>
</dbReference>
<dbReference type="Pfam" id="PF08818">
    <property type="entry name" value="DUF1801"/>
    <property type="match status" value="1"/>
</dbReference>
<evidence type="ECO:0000313" key="3">
    <source>
        <dbReference type="Proteomes" id="UP001217044"/>
    </source>
</evidence>
<dbReference type="Gene3D" id="3.90.1150.200">
    <property type="match status" value="1"/>
</dbReference>
<dbReference type="SUPFAM" id="SSF47789">
    <property type="entry name" value="C-terminal domain of RNA polymerase alpha subunit"/>
    <property type="match status" value="1"/>
</dbReference>
<reference evidence="2 3" key="1">
    <citation type="submission" date="2022-12" db="EMBL/GenBank/DDBJ databases">
        <title>Genome Sequence of Deinococcus aquaticus Type Strain PB314.</title>
        <authorList>
            <person name="Albert C."/>
            <person name="Hill J."/>
            <person name="Boren L."/>
            <person name="Scholz-Ng S."/>
            <person name="Fatema N."/>
            <person name="Grosso R."/>
            <person name="Soboslay E."/>
            <person name="Tuohy J."/>
        </authorList>
    </citation>
    <scope>NUCLEOTIDE SEQUENCE [LARGE SCALE GENOMIC DNA]</scope>
    <source>
        <strain evidence="2 3">PB-314</strain>
    </source>
</reference>
<evidence type="ECO:0000313" key="2">
    <source>
        <dbReference type="EMBL" id="WDA59205.1"/>
    </source>
</evidence>
<sequence length="189" mass="20114">MNSAVTAFLAALEHPHRAQIGELRAVILAADPAIREEVKWNAPSFRLADHFATFKLRPGSTVQVVLHTGAKVRAEPLVMHIDDPAGLLAWVAPDRAVLILRDPDAVAAHADAVQGIVRQWIAQLTAAPADDLPRVGAPARRALANAGITTLADLALRAEKEVAGLHGLGPKALGLLREALRERGLAFSE</sequence>
<proteinExistence type="predicted"/>
<gene>
    <name evidence="2" type="ORF">M8445_03035</name>
</gene>
<keyword evidence="3" id="KW-1185">Reference proteome</keyword>
<dbReference type="SUPFAM" id="SSF159888">
    <property type="entry name" value="YdhG-like"/>
    <property type="match status" value="1"/>
</dbReference>
<dbReference type="Gene3D" id="1.10.150.20">
    <property type="entry name" value="5' to 3' exonuclease, C-terminal subdomain"/>
    <property type="match status" value="1"/>
</dbReference>
<dbReference type="EMBL" id="CP115165">
    <property type="protein sequence ID" value="WDA59205.1"/>
    <property type="molecule type" value="Genomic_DNA"/>
</dbReference>
<dbReference type="InterPro" id="IPR014922">
    <property type="entry name" value="YdhG-like"/>
</dbReference>